<name>A0A9P1IZX4_9PELO</name>
<protein>
    <submittedName>
        <fullName evidence="1">Uncharacterized protein</fullName>
    </submittedName>
</protein>
<gene>
    <name evidence="1" type="ORF">CAMP_LOCUS16960</name>
</gene>
<accession>A0A9P1IZX4</accession>
<dbReference type="EMBL" id="CANHGI010000006">
    <property type="protein sequence ID" value="CAI5454323.1"/>
    <property type="molecule type" value="Genomic_DNA"/>
</dbReference>
<proteinExistence type="predicted"/>
<dbReference type="OrthoDB" id="5836952at2759"/>
<organism evidence="1 2">
    <name type="scientific">Caenorhabditis angaria</name>
    <dbReference type="NCBI Taxonomy" id="860376"/>
    <lineage>
        <taxon>Eukaryota</taxon>
        <taxon>Metazoa</taxon>
        <taxon>Ecdysozoa</taxon>
        <taxon>Nematoda</taxon>
        <taxon>Chromadorea</taxon>
        <taxon>Rhabditida</taxon>
        <taxon>Rhabditina</taxon>
        <taxon>Rhabditomorpha</taxon>
        <taxon>Rhabditoidea</taxon>
        <taxon>Rhabditidae</taxon>
        <taxon>Peloderinae</taxon>
        <taxon>Caenorhabditis</taxon>
    </lineage>
</organism>
<reference evidence="1" key="1">
    <citation type="submission" date="2022-11" db="EMBL/GenBank/DDBJ databases">
        <authorList>
            <person name="Kikuchi T."/>
        </authorList>
    </citation>
    <scope>NUCLEOTIDE SEQUENCE</scope>
    <source>
        <strain evidence="1">PS1010</strain>
    </source>
</reference>
<evidence type="ECO:0000313" key="1">
    <source>
        <dbReference type="EMBL" id="CAI5454323.1"/>
    </source>
</evidence>
<comment type="caution">
    <text evidence="1">The sequence shown here is derived from an EMBL/GenBank/DDBJ whole genome shotgun (WGS) entry which is preliminary data.</text>
</comment>
<dbReference type="Proteomes" id="UP001152747">
    <property type="component" value="Unassembled WGS sequence"/>
</dbReference>
<dbReference type="AlphaFoldDB" id="A0A9P1IZX4"/>
<sequence>MTMTEVKHCFLDDDEHECCIDMLHETKKDNTLPLITMTPQMPATIKTQDRPVVLYMAPVAKQASNCICPKPDEDLSSGVRNVHI</sequence>
<evidence type="ECO:0000313" key="2">
    <source>
        <dbReference type="Proteomes" id="UP001152747"/>
    </source>
</evidence>
<keyword evidence="2" id="KW-1185">Reference proteome</keyword>